<reference evidence="1 2" key="1">
    <citation type="journal article" date="2013" name="BMC Genomics">
        <title>Reconstruction of the lipid metabolism for the microalga Monoraphidium neglectum from its genome sequence reveals characteristics suitable for biofuel production.</title>
        <authorList>
            <person name="Bogen C."/>
            <person name="Al-Dilaimi A."/>
            <person name="Albersmeier A."/>
            <person name="Wichmann J."/>
            <person name="Grundmann M."/>
            <person name="Rupp O."/>
            <person name="Lauersen K.J."/>
            <person name="Blifernez-Klassen O."/>
            <person name="Kalinowski J."/>
            <person name="Goesmann A."/>
            <person name="Mussgnug J.H."/>
            <person name="Kruse O."/>
        </authorList>
    </citation>
    <scope>NUCLEOTIDE SEQUENCE [LARGE SCALE GENOMIC DNA]</scope>
    <source>
        <strain evidence="1 2">SAG 48.87</strain>
    </source>
</reference>
<protein>
    <submittedName>
        <fullName evidence="1">Uncharacterized protein</fullName>
    </submittedName>
</protein>
<dbReference type="PANTHER" id="PTHR37904">
    <property type="entry name" value="OS10G0566900 PROTEIN"/>
    <property type="match status" value="1"/>
</dbReference>
<dbReference type="Proteomes" id="UP000054498">
    <property type="component" value="Unassembled WGS sequence"/>
</dbReference>
<evidence type="ECO:0000313" key="1">
    <source>
        <dbReference type="EMBL" id="KIZ06064.1"/>
    </source>
</evidence>
<dbReference type="RefSeq" id="XP_013905083.1">
    <property type="nucleotide sequence ID" value="XM_014049629.1"/>
</dbReference>
<organism evidence="1 2">
    <name type="scientific">Monoraphidium neglectum</name>
    <dbReference type="NCBI Taxonomy" id="145388"/>
    <lineage>
        <taxon>Eukaryota</taxon>
        <taxon>Viridiplantae</taxon>
        <taxon>Chlorophyta</taxon>
        <taxon>core chlorophytes</taxon>
        <taxon>Chlorophyceae</taxon>
        <taxon>CS clade</taxon>
        <taxon>Sphaeropleales</taxon>
        <taxon>Selenastraceae</taxon>
        <taxon>Monoraphidium</taxon>
    </lineage>
</organism>
<dbReference type="Pfam" id="PF15011">
    <property type="entry name" value="CA109-like"/>
    <property type="match status" value="1"/>
</dbReference>
<evidence type="ECO:0000313" key="2">
    <source>
        <dbReference type="Proteomes" id="UP000054498"/>
    </source>
</evidence>
<sequence>MDALRQQAAKAATAYRDWGSLHARSAAGLATAVNILGRLQALQDASHFEALGCSKEVQEEVLAKQLQALHAALASVHAALSEMQAPVRELERAALEAAKRGAAMPLAAAAQRRGPEPSAAEVVEALQDAWRMCRDELVLKQTAVGLVTLDASPGDTAALLACYEAQPNIDQPRLEAFWQQMAETAPRKPL</sequence>
<dbReference type="OrthoDB" id="2018540at2759"/>
<gene>
    <name evidence="1" type="ORF">MNEG_1895</name>
</gene>
<keyword evidence="2" id="KW-1185">Reference proteome</keyword>
<dbReference type="InterPro" id="IPR029159">
    <property type="entry name" value="CA109-like"/>
</dbReference>
<proteinExistence type="predicted"/>
<name>A0A0D2LHV4_9CHLO</name>
<dbReference type="STRING" id="145388.A0A0D2LHV4"/>
<dbReference type="GeneID" id="25734773"/>
<dbReference type="InterPro" id="IPR038985">
    <property type="entry name" value="OPRN-like"/>
</dbReference>
<dbReference type="EMBL" id="KK100420">
    <property type="protein sequence ID" value="KIZ06064.1"/>
    <property type="molecule type" value="Genomic_DNA"/>
</dbReference>
<dbReference type="KEGG" id="mng:MNEG_1895"/>
<dbReference type="AlphaFoldDB" id="A0A0D2LHV4"/>
<dbReference type="PANTHER" id="PTHR37904:SF2">
    <property type="entry name" value="OS10G0566900 PROTEIN"/>
    <property type="match status" value="1"/>
</dbReference>
<accession>A0A0D2LHV4</accession>